<keyword evidence="2" id="KW-1185">Reference proteome</keyword>
<organism evidence="1 2">
    <name type="scientific">Shinella pollutisoli</name>
    <dbReference type="NCBI Taxonomy" id="2250594"/>
    <lineage>
        <taxon>Bacteria</taxon>
        <taxon>Pseudomonadati</taxon>
        <taxon>Pseudomonadota</taxon>
        <taxon>Alphaproteobacteria</taxon>
        <taxon>Hyphomicrobiales</taxon>
        <taxon>Rhizobiaceae</taxon>
        <taxon>Shinella</taxon>
    </lineage>
</organism>
<accession>A0ABV7DDK5</accession>
<protein>
    <submittedName>
        <fullName evidence="1">Uncharacterized protein</fullName>
    </submittedName>
</protein>
<reference evidence="2" key="1">
    <citation type="journal article" date="2019" name="Int. J. Syst. Evol. Microbiol.">
        <title>The Global Catalogue of Microorganisms (GCM) 10K type strain sequencing project: providing services to taxonomists for standard genome sequencing and annotation.</title>
        <authorList>
            <consortium name="The Broad Institute Genomics Platform"/>
            <consortium name="The Broad Institute Genome Sequencing Center for Infectious Disease"/>
            <person name="Wu L."/>
            <person name="Ma J."/>
        </authorList>
    </citation>
    <scope>NUCLEOTIDE SEQUENCE [LARGE SCALE GENOMIC DNA]</scope>
    <source>
        <strain evidence="2">KCTC 52677</strain>
    </source>
</reference>
<evidence type="ECO:0000313" key="2">
    <source>
        <dbReference type="Proteomes" id="UP001595377"/>
    </source>
</evidence>
<gene>
    <name evidence="1" type="ORF">ACFOHH_06625</name>
</gene>
<comment type="caution">
    <text evidence="1">The sequence shown here is derived from an EMBL/GenBank/DDBJ whole genome shotgun (WGS) entry which is preliminary data.</text>
</comment>
<evidence type="ECO:0000313" key="1">
    <source>
        <dbReference type="EMBL" id="MFC3072767.1"/>
    </source>
</evidence>
<name>A0ABV7DDK5_9HYPH</name>
<dbReference type="RefSeq" id="WP_257318168.1">
    <property type="nucleotide sequence ID" value="NZ_JANFDG010000042.1"/>
</dbReference>
<dbReference type="Proteomes" id="UP001595377">
    <property type="component" value="Unassembled WGS sequence"/>
</dbReference>
<sequence length="99" mass="11445">MESAILHILHEAIEAHLPNITDEKQRQTALTYLRGLDVALAIRSPESRTSNAVALRSQDTKSRLNRVISDYRRSAIADTRRLHQRGFQEFGWDVRNEFD</sequence>
<dbReference type="EMBL" id="JBHRSP010000011">
    <property type="protein sequence ID" value="MFC3072767.1"/>
    <property type="molecule type" value="Genomic_DNA"/>
</dbReference>
<proteinExistence type="predicted"/>